<dbReference type="EMBL" id="CAJNDS010000269">
    <property type="protein sequence ID" value="CAE7036046.1"/>
    <property type="molecule type" value="Genomic_DNA"/>
</dbReference>
<proteinExistence type="predicted"/>
<dbReference type="OrthoDB" id="10257948at2759"/>
<dbReference type="SUPFAM" id="SSF52833">
    <property type="entry name" value="Thioredoxin-like"/>
    <property type="match status" value="1"/>
</dbReference>
<comment type="caution">
    <text evidence="1">The sequence shown here is derived from an EMBL/GenBank/DDBJ whole genome shotgun (WGS) entry which is preliminary data.</text>
</comment>
<dbReference type="PANTHER" id="PTHR21148">
    <property type="entry name" value="THIOREDOXIN DOMAIN-CONTAINING PROTEIN 9"/>
    <property type="match status" value="1"/>
</dbReference>
<evidence type="ECO:0000313" key="1">
    <source>
        <dbReference type="EMBL" id="CAE7036046.1"/>
    </source>
</evidence>
<accession>A0A812IF31</accession>
<dbReference type="Proteomes" id="UP000604046">
    <property type="component" value="Unassembled WGS sequence"/>
</dbReference>
<organism evidence="1 2">
    <name type="scientific">Symbiodinium natans</name>
    <dbReference type="NCBI Taxonomy" id="878477"/>
    <lineage>
        <taxon>Eukaryota</taxon>
        <taxon>Sar</taxon>
        <taxon>Alveolata</taxon>
        <taxon>Dinophyceae</taxon>
        <taxon>Suessiales</taxon>
        <taxon>Symbiodiniaceae</taxon>
        <taxon>Symbiodinium</taxon>
    </lineage>
</organism>
<reference evidence="1" key="1">
    <citation type="submission" date="2021-02" db="EMBL/GenBank/DDBJ databases">
        <authorList>
            <person name="Dougan E. K."/>
            <person name="Rhodes N."/>
            <person name="Thang M."/>
            <person name="Chan C."/>
        </authorList>
    </citation>
    <scope>NUCLEOTIDE SEQUENCE</scope>
</reference>
<gene>
    <name evidence="1" type="primary">TXNDC9</name>
    <name evidence="1" type="ORF">SNAT2548_LOCUS4368</name>
</gene>
<protein>
    <submittedName>
        <fullName evidence="1">TXNDC9 protein</fullName>
    </submittedName>
</protein>
<dbReference type="AlphaFoldDB" id="A0A812IF31"/>
<dbReference type="Gene3D" id="3.40.30.10">
    <property type="entry name" value="Glutaredoxin"/>
    <property type="match status" value="1"/>
</dbReference>
<sequence>MPRERELEGSARDVDEVESLVDKLRSGQFSDAIAAAERATDAQEQMCLRLDGTVKKADPLSAFVAHDPVQPESGSPDPDDELKKLREARKAQLQKESLWKKQGHGSLQELADEKEFVETIAPHERALLLLDDGRSAAGEECRKVLGRLAGKHLETQFCWLPADRAFFLTQMVDLEALPTIFALSFGEVVRHLPPSRLFAYSSASSPLFPRHLAKLLCSINSIDDADDDSLSGDDASGDGF</sequence>
<evidence type="ECO:0000313" key="2">
    <source>
        <dbReference type="Proteomes" id="UP000604046"/>
    </source>
</evidence>
<dbReference type="InterPro" id="IPR036249">
    <property type="entry name" value="Thioredoxin-like_sf"/>
</dbReference>
<name>A0A812IF31_9DINO</name>
<keyword evidence="2" id="KW-1185">Reference proteome</keyword>